<accession>A0ABD2IGX6</accession>
<comment type="similarity">
    <text evidence="1">Belongs to the heat shock protein 90 family.</text>
</comment>
<sequence length="310" mass="34896">MSIWLGGASVCGAKVAAQVSAAQKSRRKCLRRKFRFGWAAQVSRRKCLRRKCPRRKCRATPVRAHHRRTLDDGTVTLILTSDTCRPLRMLRTKQNSVSFFFLRLGLSVVCSSAVLPAQTVAVVDRFAGGAGNSANGFHLFDVRAGNQRHAELKKNEYTKFYNSITKDFDMPFGHLRFSENAMPKSILYVPKTLVAHPFQNQDLAFSSGTMKFSGEGKKFGCSETDKKKVLVGIWRFKNCMKVDGRIVKNQTQWLKTWIVIKIPEENHFVTTVTPLAESFEPHHSDAEFAIYSKTRGTSFLEAGDVVLVTV</sequence>
<evidence type="ECO:0000313" key="4">
    <source>
        <dbReference type="Proteomes" id="UP001620645"/>
    </source>
</evidence>
<organism evidence="3 4">
    <name type="scientific">Heterodera schachtii</name>
    <name type="common">Sugarbeet cyst nematode worm</name>
    <name type="synonym">Tylenchus schachtii</name>
    <dbReference type="NCBI Taxonomy" id="97005"/>
    <lineage>
        <taxon>Eukaryota</taxon>
        <taxon>Metazoa</taxon>
        <taxon>Ecdysozoa</taxon>
        <taxon>Nematoda</taxon>
        <taxon>Chromadorea</taxon>
        <taxon>Rhabditida</taxon>
        <taxon>Tylenchina</taxon>
        <taxon>Tylenchomorpha</taxon>
        <taxon>Tylenchoidea</taxon>
        <taxon>Heteroderidae</taxon>
        <taxon>Heteroderinae</taxon>
        <taxon>Heterodera</taxon>
    </lineage>
</organism>
<evidence type="ECO:0000256" key="1">
    <source>
        <dbReference type="ARBA" id="ARBA00008239"/>
    </source>
</evidence>
<dbReference type="Proteomes" id="UP001620645">
    <property type="component" value="Unassembled WGS sequence"/>
</dbReference>
<dbReference type="Pfam" id="PF00183">
    <property type="entry name" value="HSP90"/>
    <property type="match status" value="1"/>
</dbReference>
<dbReference type="InterPro" id="IPR001404">
    <property type="entry name" value="Hsp90_fam"/>
</dbReference>
<keyword evidence="4" id="KW-1185">Reference proteome</keyword>
<dbReference type="EMBL" id="JBICCN010000312">
    <property type="protein sequence ID" value="KAL3078357.1"/>
    <property type="molecule type" value="Genomic_DNA"/>
</dbReference>
<evidence type="ECO:0000313" key="3">
    <source>
        <dbReference type="EMBL" id="KAL3078357.1"/>
    </source>
</evidence>
<keyword evidence="2" id="KW-0143">Chaperone</keyword>
<protein>
    <submittedName>
        <fullName evidence="3">Uncharacterized protein</fullName>
    </submittedName>
</protein>
<gene>
    <name evidence="3" type="ORF">niasHS_012018</name>
</gene>
<dbReference type="AlphaFoldDB" id="A0ABD2IGX6"/>
<name>A0ABD2IGX6_HETSC</name>
<evidence type="ECO:0000256" key="2">
    <source>
        <dbReference type="ARBA" id="ARBA00023186"/>
    </source>
</evidence>
<reference evidence="3 4" key="1">
    <citation type="submission" date="2024-10" db="EMBL/GenBank/DDBJ databases">
        <authorList>
            <person name="Kim D."/>
        </authorList>
    </citation>
    <scope>NUCLEOTIDE SEQUENCE [LARGE SCALE GENOMIC DNA]</scope>
    <source>
        <strain evidence="3">Taebaek</strain>
    </source>
</reference>
<dbReference type="Gene3D" id="3.30.230.80">
    <property type="match status" value="1"/>
</dbReference>
<comment type="caution">
    <text evidence="3">The sequence shown here is derived from an EMBL/GenBank/DDBJ whole genome shotgun (WGS) entry which is preliminary data.</text>
</comment>
<proteinExistence type="inferred from homology"/>